<evidence type="ECO:0000256" key="14">
    <source>
        <dbReference type="ARBA" id="ARBA00048766"/>
    </source>
</evidence>
<dbReference type="PANTHER" id="PTHR31736:SF12">
    <property type="entry name" value="EXO-POLYGALACTURONASE, PUTATIVE-RELATED"/>
    <property type="match status" value="1"/>
</dbReference>
<dbReference type="EMBL" id="JAPQKR010000013">
    <property type="protein sequence ID" value="KAJ5201342.1"/>
    <property type="molecule type" value="Genomic_DNA"/>
</dbReference>
<dbReference type="RefSeq" id="XP_058307258.1">
    <property type="nucleotide sequence ID" value="XM_058453067.1"/>
</dbReference>
<proteinExistence type="inferred from homology"/>
<reference evidence="17" key="1">
    <citation type="submission" date="2022-12" db="EMBL/GenBank/DDBJ databases">
        <authorList>
            <person name="Petersen C."/>
        </authorList>
    </citation>
    <scope>NUCLEOTIDE SEQUENCE</scope>
    <source>
        <strain evidence="17">IBT 15544</strain>
    </source>
</reference>
<reference evidence="17" key="2">
    <citation type="journal article" date="2023" name="IMA Fungus">
        <title>Comparative genomic study of the Penicillium genus elucidates a diverse pangenome and 15 lateral gene transfer events.</title>
        <authorList>
            <person name="Petersen C."/>
            <person name="Sorensen T."/>
            <person name="Nielsen M.R."/>
            <person name="Sondergaard T.E."/>
            <person name="Sorensen J.L."/>
            <person name="Fitzpatrick D.A."/>
            <person name="Frisvad J.C."/>
            <person name="Nielsen K.L."/>
        </authorList>
    </citation>
    <scope>NUCLEOTIDE SEQUENCE</scope>
    <source>
        <strain evidence="17">IBT 15544</strain>
    </source>
</reference>
<dbReference type="AlphaFoldDB" id="A0A9W9MHF9"/>
<dbReference type="GO" id="GO:0000272">
    <property type="term" value="P:polysaccharide catabolic process"/>
    <property type="evidence" value="ECO:0007669"/>
    <property type="project" value="UniProtKB-KW"/>
</dbReference>
<dbReference type="InterPro" id="IPR012334">
    <property type="entry name" value="Pectin_lyas_fold"/>
</dbReference>
<keyword evidence="8" id="KW-0119">Carbohydrate metabolism</keyword>
<dbReference type="Gene3D" id="2.160.20.10">
    <property type="entry name" value="Single-stranded right-handed beta-helix, Pectin lyase-like"/>
    <property type="match status" value="1"/>
</dbReference>
<keyword evidence="9 15" id="KW-0326">Glycosidase</keyword>
<comment type="function">
    <text evidence="12">Specific in hydrolyzing the terminal glycosidic bond of polygalacturonic acid and oligogalacturonates.</text>
</comment>
<evidence type="ECO:0000256" key="1">
    <source>
        <dbReference type="ARBA" id="ARBA00004613"/>
    </source>
</evidence>
<evidence type="ECO:0000256" key="15">
    <source>
        <dbReference type="RuleBase" id="RU361169"/>
    </source>
</evidence>
<comment type="similarity">
    <text evidence="2 15">Belongs to the glycosyl hydrolase 28 family.</text>
</comment>
<dbReference type="OrthoDB" id="339764at2759"/>
<organism evidence="17 18">
    <name type="scientific">Penicillium cinerascens</name>
    <dbReference type="NCBI Taxonomy" id="70096"/>
    <lineage>
        <taxon>Eukaryota</taxon>
        <taxon>Fungi</taxon>
        <taxon>Dikarya</taxon>
        <taxon>Ascomycota</taxon>
        <taxon>Pezizomycotina</taxon>
        <taxon>Eurotiomycetes</taxon>
        <taxon>Eurotiomycetidae</taxon>
        <taxon>Eurotiales</taxon>
        <taxon>Aspergillaceae</taxon>
        <taxon>Penicillium</taxon>
    </lineage>
</organism>
<keyword evidence="5 15" id="KW-0378">Hydrolase</keyword>
<evidence type="ECO:0000256" key="11">
    <source>
        <dbReference type="ARBA" id="ARBA00023326"/>
    </source>
</evidence>
<evidence type="ECO:0000256" key="2">
    <source>
        <dbReference type="ARBA" id="ARBA00008834"/>
    </source>
</evidence>
<gene>
    <name evidence="17" type="ORF">N7498_006005</name>
</gene>
<dbReference type="Proteomes" id="UP001150904">
    <property type="component" value="Unassembled WGS sequence"/>
</dbReference>
<dbReference type="EC" id="3.2.1.67" evidence="13"/>
<accession>A0A9W9MHF9</accession>
<dbReference type="GO" id="GO:0071555">
    <property type="term" value="P:cell wall organization"/>
    <property type="evidence" value="ECO:0007669"/>
    <property type="project" value="UniProtKB-KW"/>
</dbReference>
<dbReference type="GeneID" id="83180368"/>
<dbReference type="PANTHER" id="PTHR31736">
    <property type="match status" value="1"/>
</dbReference>
<evidence type="ECO:0000256" key="7">
    <source>
        <dbReference type="ARBA" id="ARBA00023180"/>
    </source>
</evidence>
<evidence type="ECO:0000256" key="12">
    <source>
        <dbReference type="ARBA" id="ARBA00037312"/>
    </source>
</evidence>
<dbReference type="GO" id="GO:0047911">
    <property type="term" value="F:galacturan 1,4-alpha-galacturonidase activity"/>
    <property type="evidence" value="ECO:0007669"/>
    <property type="project" value="UniProtKB-EC"/>
</dbReference>
<feature type="signal peptide" evidence="16">
    <location>
        <begin position="1"/>
        <end position="20"/>
    </location>
</feature>
<comment type="caution">
    <text evidence="17">The sequence shown here is derived from an EMBL/GenBank/DDBJ whole genome shotgun (WGS) entry which is preliminary data.</text>
</comment>
<feature type="chain" id="PRO_5040962868" description="galacturonan 1,4-alpha-galacturonidase" evidence="16">
    <location>
        <begin position="21"/>
        <end position="466"/>
    </location>
</feature>
<comment type="subcellular location">
    <subcellularLocation>
        <location evidence="1">Secreted</location>
    </subcellularLocation>
</comment>
<comment type="catalytic activity">
    <reaction evidence="14">
        <text>[(1-&gt;4)-alpha-D-galacturonosyl](n) + H2O = alpha-D-galacturonate + [(1-&gt;4)-alpha-D-galacturonosyl](n-1)</text>
        <dbReference type="Rhea" id="RHEA:14117"/>
        <dbReference type="Rhea" id="RHEA-COMP:14570"/>
        <dbReference type="Rhea" id="RHEA-COMP:14572"/>
        <dbReference type="ChEBI" id="CHEBI:15377"/>
        <dbReference type="ChEBI" id="CHEBI:58658"/>
        <dbReference type="ChEBI" id="CHEBI:140523"/>
        <dbReference type="EC" id="3.2.1.67"/>
    </reaction>
</comment>
<dbReference type="InterPro" id="IPR011050">
    <property type="entry name" value="Pectin_lyase_fold/virulence"/>
</dbReference>
<keyword evidence="6" id="KW-1015">Disulfide bond</keyword>
<evidence type="ECO:0000256" key="6">
    <source>
        <dbReference type="ARBA" id="ARBA00023157"/>
    </source>
</evidence>
<keyword evidence="11" id="KW-0624">Polysaccharide degradation</keyword>
<dbReference type="SUPFAM" id="SSF51126">
    <property type="entry name" value="Pectin lyase-like"/>
    <property type="match status" value="1"/>
</dbReference>
<name>A0A9W9MHF9_9EURO</name>
<evidence type="ECO:0000256" key="8">
    <source>
        <dbReference type="ARBA" id="ARBA00023277"/>
    </source>
</evidence>
<sequence length="466" mass="50848">MRTFTLLTLAVAALVQVTTAYLPPFCDGPGHHPPYCPGSKSLLSHMNGSVQVTTLGPELRRQCTVYAHGGNVSDVPNILKAFDECNHGGHVVFPEDQNYFIGEKLNPTLYDVSVEWRGWWTVKPDIAYWANNQSHYFIQFQNHVAAIVFSGDHFKIDGHGTGGIFGNGNLWYQAEQGTSVFGRPMAFVFWNVSDVQVDNFKNLDPPFWSTNIMNGTNMYFNNLVNNATAPGAPYGEDWVQNTDGFDTMNVNNIYVTNFTYQGGDDCQAIKDQSYNVFAKNVTCIGGNGIAVGSLGQYLDDASVANYEVDGANIYPYNGVFGQGAYIKTWVGVPVAQDFYESCCQPRGGGWGSVRNMVFRNFNLHGPQRVGAINQANGDNANGTYAGTSNMEISNVVFANFTGFLNGQAPNDDTVQIQCSERHPCFNIELQNITATNGPNTTSLGLVSCEWIAPGGVHLGNMNGTGC</sequence>
<keyword evidence="10" id="KW-0961">Cell wall biogenesis/degradation</keyword>
<evidence type="ECO:0000256" key="3">
    <source>
        <dbReference type="ARBA" id="ARBA00022525"/>
    </source>
</evidence>
<keyword evidence="18" id="KW-1185">Reference proteome</keyword>
<dbReference type="InterPro" id="IPR000743">
    <property type="entry name" value="Glyco_hydro_28"/>
</dbReference>
<evidence type="ECO:0000313" key="17">
    <source>
        <dbReference type="EMBL" id="KAJ5201342.1"/>
    </source>
</evidence>
<keyword evidence="3" id="KW-0964">Secreted</keyword>
<keyword evidence="7" id="KW-0325">Glycoprotein</keyword>
<protein>
    <recommendedName>
        <fullName evidence="13">galacturonan 1,4-alpha-galacturonidase</fullName>
        <ecNumber evidence="13">3.2.1.67</ecNumber>
    </recommendedName>
</protein>
<evidence type="ECO:0000256" key="16">
    <source>
        <dbReference type="SAM" id="SignalP"/>
    </source>
</evidence>
<evidence type="ECO:0000256" key="4">
    <source>
        <dbReference type="ARBA" id="ARBA00022729"/>
    </source>
</evidence>
<evidence type="ECO:0000313" key="18">
    <source>
        <dbReference type="Proteomes" id="UP001150904"/>
    </source>
</evidence>
<evidence type="ECO:0000256" key="10">
    <source>
        <dbReference type="ARBA" id="ARBA00023316"/>
    </source>
</evidence>
<dbReference type="Pfam" id="PF00295">
    <property type="entry name" value="Glyco_hydro_28"/>
    <property type="match status" value="1"/>
</dbReference>
<evidence type="ECO:0000256" key="5">
    <source>
        <dbReference type="ARBA" id="ARBA00022801"/>
    </source>
</evidence>
<dbReference type="GO" id="GO:0004650">
    <property type="term" value="F:polygalacturonase activity"/>
    <property type="evidence" value="ECO:0007669"/>
    <property type="project" value="InterPro"/>
</dbReference>
<evidence type="ECO:0000256" key="9">
    <source>
        <dbReference type="ARBA" id="ARBA00023295"/>
    </source>
</evidence>
<evidence type="ECO:0000256" key="13">
    <source>
        <dbReference type="ARBA" id="ARBA00038933"/>
    </source>
</evidence>
<keyword evidence="4 16" id="KW-0732">Signal</keyword>
<dbReference type="GO" id="GO:0005576">
    <property type="term" value="C:extracellular region"/>
    <property type="evidence" value="ECO:0007669"/>
    <property type="project" value="UniProtKB-SubCell"/>
</dbReference>